<accession>A0A8J3RGY1</accession>
<protein>
    <submittedName>
        <fullName evidence="2">Uncharacterized protein</fullName>
    </submittedName>
</protein>
<evidence type="ECO:0000256" key="1">
    <source>
        <dbReference type="SAM" id="Phobius"/>
    </source>
</evidence>
<dbReference type="Proteomes" id="UP000616724">
    <property type="component" value="Unassembled WGS sequence"/>
</dbReference>
<keyword evidence="3" id="KW-1185">Reference proteome</keyword>
<evidence type="ECO:0000313" key="2">
    <source>
        <dbReference type="EMBL" id="GIH74530.1"/>
    </source>
</evidence>
<sequence>MRRGVRTAWIAVGAVLTAITVVLPPLAVWHDLRRPGSFRDAALTFSNGSETSRRVYRLPYPTLVVRLPRDARVRVVTGPQGWLSVERKVTWSGRRPDVFEAWDGMTLVDEVSCSAFGFSPGDDCEAEYVLGVPAGTGIEGIPSEPPPGPSPR</sequence>
<evidence type="ECO:0000313" key="3">
    <source>
        <dbReference type="Proteomes" id="UP000616724"/>
    </source>
</evidence>
<name>A0A8J3RGY1_9ACTN</name>
<keyword evidence="1" id="KW-0812">Transmembrane</keyword>
<organism evidence="2 3">
    <name type="scientific">Planobispora longispora</name>
    <dbReference type="NCBI Taxonomy" id="28887"/>
    <lineage>
        <taxon>Bacteria</taxon>
        <taxon>Bacillati</taxon>
        <taxon>Actinomycetota</taxon>
        <taxon>Actinomycetes</taxon>
        <taxon>Streptosporangiales</taxon>
        <taxon>Streptosporangiaceae</taxon>
        <taxon>Planobispora</taxon>
    </lineage>
</organism>
<feature type="transmembrane region" description="Helical" evidence="1">
    <location>
        <begin position="6"/>
        <end position="29"/>
    </location>
</feature>
<keyword evidence="1" id="KW-0472">Membrane</keyword>
<keyword evidence="1" id="KW-1133">Transmembrane helix</keyword>
<gene>
    <name evidence="2" type="ORF">Plo01_09590</name>
</gene>
<dbReference type="EMBL" id="BOOH01000009">
    <property type="protein sequence ID" value="GIH74530.1"/>
    <property type="molecule type" value="Genomic_DNA"/>
</dbReference>
<dbReference type="AlphaFoldDB" id="A0A8J3RGY1"/>
<reference evidence="2 3" key="1">
    <citation type="submission" date="2021-01" db="EMBL/GenBank/DDBJ databases">
        <title>Whole genome shotgun sequence of Planobispora longispora NBRC 13918.</title>
        <authorList>
            <person name="Komaki H."/>
            <person name="Tamura T."/>
        </authorList>
    </citation>
    <scope>NUCLEOTIDE SEQUENCE [LARGE SCALE GENOMIC DNA]</scope>
    <source>
        <strain evidence="2 3">NBRC 13918</strain>
    </source>
</reference>
<proteinExistence type="predicted"/>
<dbReference type="RefSeq" id="WP_203889243.1">
    <property type="nucleotide sequence ID" value="NZ_BOOH01000009.1"/>
</dbReference>
<comment type="caution">
    <text evidence="2">The sequence shown here is derived from an EMBL/GenBank/DDBJ whole genome shotgun (WGS) entry which is preliminary data.</text>
</comment>